<name>A0ABV4Y7Q9_9CYAN</name>
<accession>A0ABV4Y7Q9</accession>
<dbReference type="EMBL" id="JBHFNS010000022">
    <property type="protein sequence ID" value="MFB2934802.1"/>
    <property type="molecule type" value="Genomic_DNA"/>
</dbReference>
<reference evidence="1 2" key="1">
    <citation type="submission" date="2024-09" db="EMBL/GenBank/DDBJ databases">
        <title>Floridaenema gen nov. (Aerosakkonemataceae, Aerosakkonematales ord. nov., Cyanobacteria) from benthic tropical and subtropical fresh waters, with the description of four new species.</title>
        <authorList>
            <person name="Moretto J.A."/>
            <person name="Berthold D.E."/>
            <person name="Lefler F.W."/>
            <person name="Huang I.-S."/>
            <person name="Laughinghouse H. IV."/>
        </authorList>
    </citation>
    <scope>NUCLEOTIDE SEQUENCE [LARGE SCALE GENOMIC DNA]</scope>
    <source>
        <strain evidence="1 2">BLCC-F154</strain>
    </source>
</reference>
<dbReference type="RefSeq" id="WP_413256329.1">
    <property type="nucleotide sequence ID" value="NZ_JBHFNS010000022.1"/>
</dbReference>
<sequence>MELIDENGQPKFGTCFRCGSPISIPGIHIYTCSKCGWVETPEYQQYLFKCQKEDEINKRDRNCSTRKKKIVEGMPTTSDKDSEPSLLFEVVD</sequence>
<evidence type="ECO:0000313" key="1">
    <source>
        <dbReference type="EMBL" id="MFB2934802.1"/>
    </source>
</evidence>
<dbReference type="Proteomes" id="UP001576776">
    <property type="component" value="Unassembled WGS sequence"/>
</dbReference>
<evidence type="ECO:0000313" key="2">
    <source>
        <dbReference type="Proteomes" id="UP001576776"/>
    </source>
</evidence>
<keyword evidence="2" id="KW-1185">Reference proteome</keyword>
<protein>
    <submittedName>
        <fullName evidence="1">Uncharacterized protein</fullName>
    </submittedName>
</protein>
<proteinExistence type="predicted"/>
<gene>
    <name evidence="1" type="ORF">ACE1B6_05950</name>
</gene>
<comment type="caution">
    <text evidence="1">The sequence shown here is derived from an EMBL/GenBank/DDBJ whole genome shotgun (WGS) entry which is preliminary data.</text>
</comment>
<organism evidence="1 2">
    <name type="scientific">Floridaenema fluviatile BLCC-F154</name>
    <dbReference type="NCBI Taxonomy" id="3153640"/>
    <lineage>
        <taxon>Bacteria</taxon>
        <taxon>Bacillati</taxon>
        <taxon>Cyanobacteriota</taxon>
        <taxon>Cyanophyceae</taxon>
        <taxon>Oscillatoriophycideae</taxon>
        <taxon>Aerosakkonematales</taxon>
        <taxon>Aerosakkonemataceae</taxon>
        <taxon>Floridanema</taxon>
        <taxon>Floridanema fluviatile</taxon>
    </lineage>
</organism>